<evidence type="ECO:0000313" key="3">
    <source>
        <dbReference type="Proteomes" id="UP000287651"/>
    </source>
</evidence>
<dbReference type="AlphaFoldDB" id="A0A426ZXS2"/>
<proteinExistence type="predicted"/>
<feature type="non-terminal residue" evidence="2">
    <location>
        <position position="1"/>
    </location>
</feature>
<dbReference type="EMBL" id="AMZH03004585">
    <property type="protein sequence ID" value="RRT68777.1"/>
    <property type="molecule type" value="Genomic_DNA"/>
</dbReference>
<feature type="region of interest" description="Disordered" evidence="1">
    <location>
        <begin position="53"/>
        <end position="101"/>
    </location>
</feature>
<organism evidence="2 3">
    <name type="scientific">Ensete ventricosum</name>
    <name type="common">Abyssinian banana</name>
    <name type="synonym">Musa ensete</name>
    <dbReference type="NCBI Taxonomy" id="4639"/>
    <lineage>
        <taxon>Eukaryota</taxon>
        <taxon>Viridiplantae</taxon>
        <taxon>Streptophyta</taxon>
        <taxon>Embryophyta</taxon>
        <taxon>Tracheophyta</taxon>
        <taxon>Spermatophyta</taxon>
        <taxon>Magnoliopsida</taxon>
        <taxon>Liliopsida</taxon>
        <taxon>Zingiberales</taxon>
        <taxon>Musaceae</taxon>
        <taxon>Ensete</taxon>
    </lineage>
</organism>
<protein>
    <submittedName>
        <fullName evidence="2">Uncharacterized protein</fullName>
    </submittedName>
</protein>
<sequence length="121" mass="13262">GGSSGRGGWRWQRCNDVKQAEAEEAAESSDDTVVCWWRGRQQQRRLQLRGLKAADAGDGGSWNKMRAATGVRRDSTADVEQEQGRKTAPRGQWLRTNGGVPFLLEMPTTRREGTAAMAGGD</sequence>
<evidence type="ECO:0000313" key="2">
    <source>
        <dbReference type="EMBL" id="RRT68777.1"/>
    </source>
</evidence>
<dbReference type="Proteomes" id="UP000287651">
    <property type="component" value="Unassembled WGS sequence"/>
</dbReference>
<evidence type="ECO:0000256" key="1">
    <source>
        <dbReference type="SAM" id="MobiDB-lite"/>
    </source>
</evidence>
<comment type="caution">
    <text evidence="2">The sequence shown here is derived from an EMBL/GenBank/DDBJ whole genome shotgun (WGS) entry which is preliminary data.</text>
</comment>
<name>A0A426ZXS2_ENSVE</name>
<reference evidence="2 3" key="1">
    <citation type="journal article" date="2014" name="Agronomy (Basel)">
        <title>A Draft Genome Sequence for Ensete ventricosum, the Drought-Tolerant Tree Against Hunger.</title>
        <authorList>
            <person name="Harrison J."/>
            <person name="Moore K.A."/>
            <person name="Paszkiewicz K."/>
            <person name="Jones T."/>
            <person name="Grant M."/>
            <person name="Ambacheew D."/>
            <person name="Muzemil S."/>
            <person name="Studholme D.J."/>
        </authorList>
    </citation>
    <scope>NUCLEOTIDE SEQUENCE [LARGE SCALE GENOMIC DNA]</scope>
</reference>
<gene>
    <name evidence="2" type="ORF">B296_00032041</name>
</gene>
<accession>A0A426ZXS2</accession>